<protein>
    <recommendedName>
        <fullName evidence="2">GGDEF domain-containing protein</fullName>
    </recommendedName>
</protein>
<feature type="transmembrane region" description="Helical" evidence="1">
    <location>
        <begin position="135"/>
        <end position="158"/>
    </location>
</feature>
<dbReference type="GO" id="GO:0052621">
    <property type="term" value="F:diguanylate cyclase activity"/>
    <property type="evidence" value="ECO:0007669"/>
    <property type="project" value="TreeGrafter"/>
</dbReference>
<dbReference type="InterPro" id="IPR050469">
    <property type="entry name" value="Diguanylate_Cyclase"/>
</dbReference>
<evidence type="ECO:0000259" key="2">
    <source>
        <dbReference type="PROSITE" id="PS50887"/>
    </source>
</evidence>
<dbReference type="SMART" id="SM00267">
    <property type="entry name" value="GGDEF"/>
    <property type="match status" value="1"/>
</dbReference>
<dbReference type="PROSITE" id="PS50887">
    <property type="entry name" value="GGDEF"/>
    <property type="match status" value="1"/>
</dbReference>
<proteinExistence type="predicted"/>
<dbReference type="Proteomes" id="UP000095658">
    <property type="component" value="Unassembled WGS sequence"/>
</dbReference>
<dbReference type="PANTHER" id="PTHR45138">
    <property type="entry name" value="REGULATORY COMPONENTS OF SENSORY TRANSDUCTION SYSTEM"/>
    <property type="match status" value="1"/>
</dbReference>
<dbReference type="SUPFAM" id="SSF55073">
    <property type="entry name" value="Nucleotide cyclase"/>
    <property type="match status" value="1"/>
</dbReference>
<evidence type="ECO:0000256" key="1">
    <source>
        <dbReference type="SAM" id="Phobius"/>
    </source>
</evidence>
<name>A0A1E7DPX1_9BACI</name>
<evidence type="ECO:0000313" key="4">
    <source>
        <dbReference type="Proteomes" id="UP000095658"/>
    </source>
</evidence>
<dbReference type="CDD" id="cd01949">
    <property type="entry name" value="GGDEF"/>
    <property type="match status" value="1"/>
</dbReference>
<feature type="transmembrane region" description="Helical" evidence="1">
    <location>
        <begin position="69"/>
        <end position="92"/>
    </location>
</feature>
<dbReference type="GO" id="GO:1902201">
    <property type="term" value="P:negative regulation of bacterial-type flagellum-dependent cell motility"/>
    <property type="evidence" value="ECO:0007669"/>
    <property type="project" value="TreeGrafter"/>
</dbReference>
<dbReference type="NCBIfam" id="TIGR00254">
    <property type="entry name" value="GGDEF"/>
    <property type="match status" value="1"/>
</dbReference>
<keyword evidence="1" id="KW-0812">Transmembrane</keyword>
<dbReference type="GO" id="GO:0005886">
    <property type="term" value="C:plasma membrane"/>
    <property type="evidence" value="ECO:0007669"/>
    <property type="project" value="TreeGrafter"/>
</dbReference>
<accession>A0A1E7DPX1</accession>
<dbReference type="STRING" id="1714016.BA724_03765"/>
<dbReference type="InterPro" id="IPR000160">
    <property type="entry name" value="GGDEF_dom"/>
</dbReference>
<dbReference type="Pfam" id="PF00990">
    <property type="entry name" value="GGDEF"/>
    <property type="match status" value="1"/>
</dbReference>
<dbReference type="AlphaFoldDB" id="A0A1E7DPX1"/>
<keyword evidence="4" id="KW-1185">Reference proteome</keyword>
<gene>
    <name evidence="3" type="ORF">BA724_03765</name>
</gene>
<comment type="caution">
    <text evidence="3">The sequence shown here is derived from an EMBL/GenBank/DDBJ whole genome shotgun (WGS) entry which is preliminary data.</text>
</comment>
<dbReference type="EMBL" id="MAMP01000020">
    <property type="protein sequence ID" value="OES45136.1"/>
    <property type="molecule type" value="Genomic_DNA"/>
</dbReference>
<dbReference type="Gene3D" id="3.30.70.270">
    <property type="match status" value="1"/>
</dbReference>
<keyword evidence="1" id="KW-0472">Membrane</keyword>
<dbReference type="InterPro" id="IPR043128">
    <property type="entry name" value="Rev_trsase/Diguanyl_cyclase"/>
</dbReference>
<feature type="transmembrane region" description="Helical" evidence="1">
    <location>
        <begin position="104"/>
        <end position="126"/>
    </location>
</feature>
<dbReference type="GO" id="GO:0043709">
    <property type="term" value="P:cell adhesion involved in single-species biofilm formation"/>
    <property type="evidence" value="ECO:0007669"/>
    <property type="project" value="TreeGrafter"/>
</dbReference>
<feature type="domain" description="GGDEF" evidence="2">
    <location>
        <begin position="230"/>
        <end position="361"/>
    </location>
</feature>
<dbReference type="PANTHER" id="PTHR45138:SF9">
    <property type="entry name" value="DIGUANYLATE CYCLASE DGCM-RELATED"/>
    <property type="match status" value="1"/>
</dbReference>
<dbReference type="FunFam" id="3.30.70.270:FF:000001">
    <property type="entry name" value="Diguanylate cyclase domain protein"/>
    <property type="match status" value="1"/>
</dbReference>
<feature type="transmembrane region" description="Helical" evidence="1">
    <location>
        <begin position="39"/>
        <end position="57"/>
    </location>
</feature>
<feature type="transmembrane region" description="Helical" evidence="1">
    <location>
        <begin position="164"/>
        <end position="185"/>
    </location>
</feature>
<dbReference type="OrthoDB" id="9759607at2"/>
<keyword evidence="1" id="KW-1133">Transmembrane helix</keyword>
<dbReference type="RefSeq" id="WP_069938017.1">
    <property type="nucleotide sequence ID" value="NZ_MAMP01000020.1"/>
</dbReference>
<reference evidence="3 4" key="1">
    <citation type="submission" date="2016-06" db="EMBL/GenBank/DDBJ databases">
        <title>Domibacillus iocasae genome sequencing.</title>
        <authorList>
            <person name="Verma A."/>
            <person name="Pal Y."/>
            <person name="Ojha A.K."/>
            <person name="Krishnamurthi S."/>
        </authorList>
    </citation>
    <scope>NUCLEOTIDE SEQUENCE [LARGE SCALE GENOMIC DNA]</scope>
    <source>
        <strain evidence="3 4">DSM 29979</strain>
    </source>
</reference>
<sequence>MVNVKEFIINASLLIAIVSVSGLLYKQFLVNASPRLKNILLLSLAIFSGWISMFFGIHLDNGVIFDLRFVPVLVVALFAKNAFFIFVVGFGIGLARLTFGISEAAIAGLYNMIVLSAAGMALQLFFPRLTRMKRILLSVFTLNFINVLFVAFFGVIAFVDYLSLIMPIVLPMNILLSFLIVWMINDLYHEYVSKRNLIESARKDPLTKLYNRRAFMNYFQKFSSGEHGEEPFVLAFIDIDYFKQVNDTYGHIVGDLVLQTVSARLLHNLRSIDIVARYGGEEFVIILPDCTKENAIEAIERIRETVAAQPVCVNNIEIPITFSAGLAASNEFTAEQLLKRADDALYEAKQSGRNKVIYAAAEAACS</sequence>
<feature type="transmembrane region" description="Helical" evidence="1">
    <location>
        <begin position="7"/>
        <end position="27"/>
    </location>
</feature>
<organism evidence="3 4">
    <name type="scientific">Domibacillus iocasae</name>
    <dbReference type="NCBI Taxonomy" id="1714016"/>
    <lineage>
        <taxon>Bacteria</taxon>
        <taxon>Bacillati</taxon>
        <taxon>Bacillota</taxon>
        <taxon>Bacilli</taxon>
        <taxon>Bacillales</taxon>
        <taxon>Bacillaceae</taxon>
        <taxon>Domibacillus</taxon>
    </lineage>
</organism>
<dbReference type="InterPro" id="IPR029787">
    <property type="entry name" value="Nucleotide_cyclase"/>
</dbReference>
<evidence type="ECO:0000313" key="3">
    <source>
        <dbReference type="EMBL" id="OES45136.1"/>
    </source>
</evidence>